<dbReference type="KEGG" id="cic:CICLE_v10033148mg"/>
<dbReference type="AlphaFoldDB" id="V4T7K7"/>
<accession>V4T7K7</accession>
<protein>
    <submittedName>
        <fullName evidence="1">Uncharacterized protein</fullName>
    </submittedName>
</protein>
<organism evidence="1 2">
    <name type="scientific">Citrus clementina</name>
    <name type="common">Clementine</name>
    <name type="synonym">Citrus deliciosa x Citrus sinensis</name>
    <dbReference type="NCBI Taxonomy" id="85681"/>
    <lineage>
        <taxon>Eukaryota</taxon>
        <taxon>Viridiplantae</taxon>
        <taxon>Streptophyta</taxon>
        <taxon>Embryophyta</taxon>
        <taxon>Tracheophyta</taxon>
        <taxon>Spermatophyta</taxon>
        <taxon>Magnoliopsida</taxon>
        <taxon>eudicotyledons</taxon>
        <taxon>Gunneridae</taxon>
        <taxon>Pentapetalae</taxon>
        <taxon>rosids</taxon>
        <taxon>malvids</taxon>
        <taxon>Sapindales</taxon>
        <taxon>Rutaceae</taxon>
        <taxon>Aurantioideae</taxon>
        <taxon>Citrus</taxon>
    </lineage>
</organism>
<reference evidence="1 2" key="1">
    <citation type="submission" date="2013-10" db="EMBL/GenBank/DDBJ databases">
        <authorList>
            <consortium name="International Citrus Genome Consortium"/>
            <person name="Jenkins J."/>
            <person name="Schmutz J."/>
            <person name="Prochnik S."/>
            <person name="Rokhsar D."/>
            <person name="Gmitter F."/>
            <person name="Ollitrault P."/>
            <person name="Machado M."/>
            <person name="Talon M."/>
            <person name="Wincker P."/>
            <person name="Jaillon O."/>
            <person name="Morgante M."/>
        </authorList>
    </citation>
    <scope>NUCLEOTIDE SEQUENCE</scope>
    <source>
        <strain evidence="2">cv. Clemenules</strain>
    </source>
</reference>
<dbReference type="EMBL" id="KI536726">
    <property type="protein sequence ID" value="ESR49177.1"/>
    <property type="molecule type" value="Genomic_DNA"/>
</dbReference>
<dbReference type="Proteomes" id="UP000030687">
    <property type="component" value="Unassembled WGS sequence"/>
</dbReference>
<proteinExistence type="predicted"/>
<gene>
    <name evidence="1" type="ORF">CICLE_v10033148mg</name>
</gene>
<evidence type="ECO:0000313" key="2">
    <source>
        <dbReference type="Proteomes" id="UP000030687"/>
    </source>
</evidence>
<keyword evidence="2" id="KW-1185">Reference proteome</keyword>
<name>V4T7K7_CITCL</name>
<evidence type="ECO:0000313" key="1">
    <source>
        <dbReference type="EMBL" id="ESR49177.1"/>
    </source>
</evidence>
<dbReference type="Gramene" id="ESR49177">
    <property type="protein sequence ID" value="ESR49177"/>
    <property type="gene ID" value="CICLE_v10033148mg"/>
</dbReference>
<dbReference type="InParanoid" id="V4T7K7"/>
<sequence>MRAAPRLSWLPAWKLVSAKPSLPGSEGGSHGIETSCNVNISSKSPRISSEIPHTRGPNFGSKFLVYESRGKGKAQITTHNHLLFLPLNLINLILCGGRLPLKI</sequence>